<keyword evidence="3" id="KW-1185">Reference proteome</keyword>
<dbReference type="Proteomes" id="UP001141259">
    <property type="component" value="Unassembled WGS sequence"/>
</dbReference>
<organism evidence="2 3">
    <name type="scientific">Umezawaea endophytica</name>
    <dbReference type="NCBI Taxonomy" id="1654476"/>
    <lineage>
        <taxon>Bacteria</taxon>
        <taxon>Bacillati</taxon>
        <taxon>Actinomycetota</taxon>
        <taxon>Actinomycetes</taxon>
        <taxon>Pseudonocardiales</taxon>
        <taxon>Pseudonocardiaceae</taxon>
        <taxon>Umezawaea</taxon>
    </lineage>
</organism>
<keyword evidence="1" id="KW-0472">Membrane</keyword>
<accession>A0A9X3A1B0</accession>
<evidence type="ECO:0008006" key="4">
    <source>
        <dbReference type="Google" id="ProtNLM"/>
    </source>
</evidence>
<reference evidence="2" key="1">
    <citation type="submission" date="2022-08" db="EMBL/GenBank/DDBJ databases">
        <authorList>
            <person name="Tistechok S."/>
            <person name="Samborskyy M."/>
            <person name="Roman I."/>
        </authorList>
    </citation>
    <scope>NUCLEOTIDE SEQUENCE</scope>
    <source>
        <strain evidence="2">DSM 103496</strain>
    </source>
</reference>
<gene>
    <name evidence="2" type="ORF">NZH93_21330</name>
</gene>
<dbReference type="InterPro" id="IPR035992">
    <property type="entry name" value="Ricin_B-like_lectins"/>
</dbReference>
<dbReference type="EMBL" id="JANYMP010000010">
    <property type="protein sequence ID" value="MCS7479414.1"/>
    <property type="molecule type" value="Genomic_DNA"/>
</dbReference>
<dbReference type="CDD" id="cd00161">
    <property type="entry name" value="beta-trefoil_Ricin-like"/>
    <property type="match status" value="1"/>
</dbReference>
<comment type="caution">
    <text evidence="2">The sequence shown here is derived from an EMBL/GenBank/DDBJ whole genome shotgun (WGS) entry which is preliminary data.</text>
</comment>
<dbReference type="SUPFAM" id="SSF50370">
    <property type="entry name" value="Ricin B-like lectins"/>
    <property type="match status" value="1"/>
</dbReference>
<keyword evidence="1" id="KW-1133">Transmembrane helix</keyword>
<evidence type="ECO:0000313" key="2">
    <source>
        <dbReference type="EMBL" id="MCS7479414.1"/>
    </source>
</evidence>
<sequence length="304" mass="33277">MTRDRVLPESARDVAEFSALLRSLKRNSGFTLRQLEERAAEQGSVLPRSTVADMLRRDGLPRSELLAAFVRACGDGQHLAEWSSARERLVLDEVREPPAEDPAPRRRTPVVLGAVAVVVVLLVVAVALWPRTEPAGDVPTDRTSPEVLFLPSAGSWVRIRAAGAEELCLTEGRDRAGRYQSAVAALRPCAEPGGPRVFMQSAGEDVVTVKWEHPVEHVMGCLTVMTSGPAKDMVEPREDCVEGDGDQVFRVERVADQRYRLRTPSGDRCLGLNGNHVEAGAEALRQPCAVEVDQEFLVDLDARD</sequence>
<proteinExistence type="predicted"/>
<feature type="transmembrane region" description="Helical" evidence="1">
    <location>
        <begin position="110"/>
        <end position="129"/>
    </location>
</feature>
<evidence type="ECO:0000256" key="1">
    <source>
        <dbReference type="SAM" id="Phobius"/>
    </source>
</evidence>
<dbReference type="RefSeq" id="WP_259624920.1">
    <property type="nucleotide sequence ID" value="NZ_JANYMP010000010.1"/>
</dbReference>
<protein>
    <recommendedName>
        <fullName evidence="4">XRE family transcriptional regulator</fullName>
    </recommendedName>
</protein>
<keyword evidence="1" id="KW-0812">Transmembrane</keyword>
<dbReference type="AlphaFoldDB" id="A0A9X3A1B0"/>
<name>A0A9X3A1B0_9PSEU</name>
<evidence type="ECO:0000313" key="3">
    <source>
        <dbReference type="Proteomes" id="UP001141259"/>
    </source>
</evidence>